<feature type="domain" description="VOC" evidence="1">
    <location>
        <begin position="1"/>
        <end position="110"/>
    </location>
</feature>
<dbReference type="Pfam" id="PF00903">
    <property type="entry name" value="Glyoxalase"/>
    <property type="match status" value="1"/>
</dbReference>
<comment type="caution">
    <text evidence="2">The sequence shown here is derived from an EMBL/GenBank/DDBJ whole genome shotgun (WGS) entry which is preliminary data.</text>
</comment>
<dbReference type="Proteomes" id="UP001516061">
    <property type="component" value="Unassembled WGS sequence"/>
</dbReference>
<evidence type="ECO:0000313" key="3">
    <source>
        <dbReference type="Proteomes" id="UP001516061"/>
    </source>
</evidence>
<dbReference type="RefSeq" id="WP_286180647.1">
    <property type="nucleotide sequence ID" value="NZ_JABSNM010000007.1"/>
</dbReference>
<accession>A0ABX2G1Q0</accession>
<evidence type="ECO:0000313" key="2">
    <source>
        <dbReference type="EMBL" id="NRT56218.1"/>
    </source>
</evidence>
<dbReference type="PANTHER" id="PTHR33993:SF14">
    <property type="entry name" value="GB|AAF24581.1"/>
    <property type="match status" value="1"/>
</dbReference>
<dbReference type="PROSITE" id="PS51819">
    <property type="entry name" value="VOC"/>
    <property type="match status" value="1"/>
</dbReference>
<sequence length="113" mass="12151">MTSDPARAADFYHQLFGWQVETMQMPQGPYRIVRIEGEPAGGIMAMPPGAPVTMRPCWGGYVTVDNVDEMAAECAALGGKVLVAPTDIAGVGRFAVLQDPQGAFFNIIDYLDT</sequence>
<dbReference type="InterPro" id="IPR029068">
    <property type="entry name" value="Glyas_Bleomycin-R_OHBP_Dase"/>
</dbReference>
<protein>
    <recommendedName>
        <fullName evidence="1">VOC domain-containing protein</fullName>
    </recommendedName>
</protein>
<dbReference type="SUPFAM" id="SSF54593">
    <property type="entry name" value="Glyoxalase/Bleomycin resistance protein/Dihydroxybiphenyl dioxygenase"/>
    <property type="match status" value="1"/>
</dbReference>
<name>A0ABX2G1Q0_9BURK</name>
<gene>
    <name evidence="2" type="ORF">HNQ01_001954</name>
</gene>
<dbReference type="Gene3D" id="3.10.180.10">
    <property type="entry name" value="2,3-Dihydroxybiphenyl 1,2-Dioxygenase, domain 1"/>
    <property type="match status" value="1"/>
</dbReference>
<keyword evidence="3" id="KW-1185">Reference proteome</keyword>
<organism evidence="2 3">
    <name type="scientific">Sphaerotilus uruguayifluvii</name>
    <dbReference type="NCBI Taxonomy" id="2735897"/>
    <lineage>
        <taxon>Bacteria</taxon>
        <taxon>Pseudomonadati</taxon>
        <taxon>Pseudomonadota</taxon>
        <taxon>Betaproteobacteria</taxon>
        <taxon>Burkholderiales</taxon>
        <taxon>Sphaerotilaceae</taxon>
        <taxon>Sphaerotilus</taxon>
    </lineage>
</organism>
<dbReference type="PANTHER" id="PTHR33993">
    <property type="entry name" value="GLYOXALASE-RELATED"/>
    <property type="match status" value="1"/>
</dbReference>
<evidence type="ECO:0000259" key="1">
    <source>
        <dbReference type="PROSITE" id="PS51819"/>
    </source>
</evidence>
<dbReference type="CDD" id="cd07247">
    <property type="entry name" value="SgaA_N_like"/>
    <property type="match status" value="1"/>
</dbReference>
<dbReference type="InterPro" id="IPR037523">
    <property type="entry name" value="VOC_core"/>
</dbReference>
<reference evidence="2 3" key="1">
    <citation type="submission" date="2020-05" db="EMBL/GenBank/DDBJ databases">
        <title>Genomic Encyclopedia of Type Strains, Phase IV (KMG-V): Genome sequencing to study the core and pangenomes of soil and plant-associated prokaryotes.</title>
        <authorList>
            <person name="Whitman W."/>
        </authorList>
    </citation>
    <scope>NUCLEOTIDE SEQUENCE [LARGE SCALE GENOMIC DNA]</scope>
    <source>
        <strain evidence="2 3">C29</strain>
    </source>
</reference>
<dbReference type="EMBL" id="JABSNM010000007">
    <property type="protein sequence ID" value="NRT56218.1"/>
    <property type="molecule type" value="Genomic_DNA"/>
</dbReference>
<dbReference type="InterPro" id="IPR052164">
    <property type="entry name" value="Anthracycline_SecMetBiosynth"/>
</dbReference>
<proteinExistence type="predicted"/>
<dbReference type="InterPro" id="IPR004360">
    <property type="entry name" value="Glyas_Fos-R_dOase_dom"/>
</dbReference>